<feature type="compositionally biased region" description="Gly residues" evidence="2">
    <location>
        <begin position="617"/>
        <end position="633"/>
    </location>
</feature>
<feature type="region of interest" description="Disordered" evidence="2">
    <location>
        <begin position="1"/>
        <end position="57"/>
    </location>
</feature>
<dbReference type="Gene3D" id="1.10.555.10">
    <property type="entry name" value="Rho GTPase activation protein"/>
    <property type="match status" value="1"/>
</dbReference>
<feature type="compositionally biased region" description="Gly residues" evidence="2">
    <location>
        <begin position="1775"/>
        <end position="1791"/>
    </location>
</feature>
<evidence type="ECO:0000256" key="2">
    <source>
        <dbReference type="SAM" id="MobiDB-lite"/>
    </source>
</evidence>
<feature type="region of interest" description="Disordered" evidence="2">
    <location>
        <begin position="1008"/>
        <end position="1040"/>
    </location>
</feature>
<feature type="compositionally biased region" description="Low complexity" evidence="2">
    <location>
        <begin position="1389"/>
        <end position="1398"/>
    </location>
</feature>
<feature type="region of interest" description="Disordered" evidence="2">
    <location>
        <begin position="284"/>
        <end position="318"/>
    </location>
</feature>
<feature type="compositionally biased region" description="Low complexity" evidence="2">
    <location>
        <begin position="738"/>
        <end position="753"/>
    </location>
</feature>
<feature type="compositionally biased region" description="Low complexity" evidence="2">
    <location>
        <begin position="1469"/>
        <end position="1479"/>
    </location>
</feature>
<comment type="caution">
    <text evidence="4">The sequence shown here is derived from an EMBL/GenBank/DDBJ whole genome shotgun (WGS) entry which is preliminary data.</text>
</comment>
<feature type="compositionally biased region" description="Basic residues" evidence="2">
    <location>
        <begin position="210"/>
        <end position="223"/>
    </location>
</feature>
<feature type="region of interest" description="Disordered" evidence="2">
    <location>
        <begin position="955"/>
        <end position="992"/>
    </location>
</feature>
<feature type="region of interest" description="Disordered" evidence="2">
    <location>
        <begin position="544"/>
        <end position="657"/>
    </location>
</feature>
<dbReference type="SMART" id="SM00324">
    <property type="entry name" value="RhoGAP"/>
    <property type="match status" value="1"/>
</dbReference>
<feature type="region of interest" description="Disordered" evidence="2">
    <location>
        <begin position="1364"/>
        <end position="1407"/>
    </location>
</feature>
<dbReference type="InterPro" id="IPR000198">
    <property type="entry name" value="RhoGAP_dom"/>
</dbReference>
<feature type="compositionally biased region" description="Low complexity" evidence="2">
    <location>
        <begin position="566"/>
        <end position="578"/>
    </location>
</feature>
<feature type="compositionally biased region" description="Low complexity" evidence="2">
    <location>
        <begin position="1792"/>
        <end position="1812"/>
    </location>
</feature>
<evidence type="ECO:0000259" key="3">
    <source>
        <dbReference type="PROSITE" id="PS50238"/>
    </source>
</evidence>
<feature type="region of interest" description="Disordered" evidence="2">
    <location>
        <begin position="1459"/>
        <end position="1656"/>
    </location>
</feature>
<feature type="compositionally biased region" description="Gly residues" evidence="2">
    <location>
        <begin position="108"/>
        <end position="124"/>
    </location>
</feature>
<feature type="region of interest" description="Disordered" evidence="2">
    <location>
        <begin position="70"/>
        <end position="144"/>
    </location>
</feature>
<reference evidence="4" key="1">
    <citation type="submission" date="2021-07" db="EMBL/GenBank/DDBJ databases">
        <authorList>
            <person name="Catto M.A."/>
            <person name="Jacobson A."/>
            <person name="Kennedy G."/>
            <person name="Labadie P."/>
            <person name="Hunt B.G."/>
            <person name="Srinivasan R."/>
        </authorList>
    </citation>
    <scope>NUCLEOTIDE SEQUENCE</scope>
    <source>
        <strain evidence="4">PL_HMW_Pooled</strain>
        <tissue evidence="4">Head</tissue>
    </source>
</reference>
<dbReference type="GO" id="GO:0005096">
    <property type="term" value="F:GTPase activator activity"/>
    <property type="evidence" value="ECO:0007669"/>
    <property type="project" value="UniProtKB-KW"/>
</dbReference>
<feature type="compositionally biased region" description="Gly residues" evidence="2">
    <location>
        <begin position="818"/>
        <end position="836"/>
    </location>
</feature>
<gene>
    <name evidence="4" type="ORF">KUF71_015393</name>
</gene>
<feature type="compositionally biased region" description="Basic and acidic residues" evidence="2">
    <location>
        <begin position="72"/>
        <end position="92"/>
    </location>
</feature>
<evidence type="ECO:0000313" key="4">
    <source>
        <dbReference type="EMBL" id="KAK3927087.1"/>
    </source>
</evidence>
<sequence>MADSSRTTSRTTSSPSPPAGTGQDQASSSGSTAAASSEAATRSRRGTAVTPPATSSLLAAKLKICSAVNRAHTRERAREHSARAAQRREREAAAAAYTTGKPVAVVPGGAGGGGSGGGSGGGPARGRRDSLVRVDSKRGGKKPRERWLLTRKTWRYMADAGRRLIPEGAHNRAEDVPRIEAYFQEVCHREPRFLLWRKSSYPGALGFRGRTSRSRAGGRKKGGSCRDSRDRSGPAAATASADEADEVAAAARGGGTVFLQPVLGQDGSGRFDVQRAKREFLQAGPATTRLGVDPAGPGAPGPWDQGWRDSSASEDSLDPDDKLLLDTLEMYLARDEAAQRGEEPPPAPPPGAVLDEQELLDKLRLRLEVVLGSSDHGGANGTGAAGAWGGAHGTARTTDAAGDRDPAAAHVTRRRPEGVPFNGDHLQKQLLETLRRYYGKSTARQKVISDLLTERKLLERLLFDTRRARGFAYRRGGGSGSGGGGADGSQPYVSSMSRTDPRWRQQAALRGGRDPSASAAGAGGYDYQTAGLSRAASFRRLRGATSPPPLIEVHPEGEAGDDEAGGARAAGSRGAARGPSHVQRGTQTDPLTTAILAAVDEERKRRAQEEADEEDGGGAGAGGGGRPRGGGAGPASNRRRSSVDNDDVSPSVSDTIKRYLRMARKKSMDGDKADRFKRVNYDRNLRNIKAKGEITLPGDDDGLNKGAQTDESWVNAVKELKYEGTGVGSNPDTDELATTSSRLTSSRSSFDTTATGGDELASPSQASPATTSASSTPLQSPKGLFSSGAMQKSKSSSSVVQSLEKIWKTRSKSHSRAAGGGPGLGSGAVPEGGGGPQHTCSWTPQGSCTWSCGGRRVQLPESTPLLQLSEVERQVLQKVALAKLQALNLGVAIRIPSEKVVAEVAAKPKRRAYLLKRKALTTGVVDGGGRKDSDKDSPASGLVFGLPLSQCIEHERGVRVPGNTPLPARGGAGGPGGAAPGRGSVPGAGSGAQRAGLAGLAGLVGRGGASRSSAGAAEDASSGSGSVELRRKSHHGSRASFSSLVEAPRLDDAGSVEDLLGGAMAGSVPGQLNSLSSATSCSATDFLDDEMSELVAEPSRAPWVPHVVTTCLRHLTTNGLHTLGIFRVSSSKKRVRQLREEFDGGQEASLDDDLCPHDVATLLKEYFRDLPDPLLCRDLYQAFVQTQRIRNRRLQAEALQHLVQLLPPAHRDTLHSLLVFLGEVARNAADRRGETGEWLVGNRMDSSNLATLFAPNILHCVPPGTGAAQGDELSAERAEERADTINVVRSMIDNSDFLFQVSAELLDEVYMHMMDSHPQALDQLLRRRAAESGEDVETEVDEHAAHMAERRVWSREEFLHERCATPADEEPVRGSRRSAGGGRRRSRVDSAGDSADSGTGSGSGQGQGVITASLKIPVPGVGGAAFALSVDDADIPFIEDGVQDSGGGRHQVTVGLVRGSLTGSGHGTGAATSQSTSLSQRRRQRSGSGSVGSDSSTAGGAASASQGTRDSAVGSYSSPPRNSSSSPPSWASSPPLSPDPLVRTVNYIPDAAPAPAAQDRRAAYSRTASTSSEHHVQTTTLTPGVVVQRVTFTSIGDGPSAPQDAAMAGGIGGRREREASTSTPKPSAYQRIISSLTGGGGHHATAPSSGSGSELAKSATTSFIGSAANFDDVREFRDCYREEVGGVMRDRIITPSISSIGGAVLRSKTADIERMLRISRTAAGGGGGSVAAPAALPAADDKKKYTKRRYTRHIPEPEVLRSTSATAIGSLLGSHHGGAGTGAPGGHGAAPGRGASSQAASSGAAGPGAAQGVWKRRELIASDPKRREAL</sequence>
<dbReference type="EMBL" id="JAHWGI010001278">
    <property type="protein sequence ID" value="KAK3927087.1"/>
    <property type="molecule type" value="Genomic_DNA"/>
</dbReference>
<feature type="domain" description="Rho-GAP" evidence="3">
    <location>
        <begin position="1089"/>
        <end position="1299"/>
    </location>
</feature>
<feature type="compositionally biased region" description="Low complexity" evidence="2">
    <location>
        <begin position="26"/>
        <end position="40"/>
    </location>
</feature>
<keyword evidence="5" id="KW-1185">Reference proteome</keyword>
<dbReference type="InterPro" id="IPR008936">
    <property type="entry name" value="Rho_GTPase_activation_prot"/>
</dbReference>
<feature type="region of interest" description="Disordered" evidence="2">
    <location>
        <begin position="206"/>
        <end position="244"/>
    </location>
</feature>
<feature type="compositionally biased region" description="Polar residues" evidence="2">
    <location>
        <begin position="1646"/>
        <end position="1656"/>
    </location>
</feature>
<dbReference type="GO" id="GO:0007165">
    <property type="term" value="P:signal transduction"/>
    <property type="evidence" value="ECO:0007669"/>
    <property type="project" value="InterPro"/>
</dbReference>
<feature type="compositionally biased region" description="Low complexity" evidence="2">
    <location>
        <begin position="235"/>
        <end position="244"/>
    </location>
</feature>
<organism evidence="4 5">
    <name type="scientific">Frankliniella fusca</name>
    <dbReference type="NCBI Taxonomy" id="407009"/>
    <lineage>
        <taxon>Eukaryota</taxon>
        <taxon>Metazoa</taxon>
        <taxon>Ecdysozoa</taxon>
        <taxon>Arthropoda</taxon>
        <taxon>Hexapoda</taxon>
        <taxon>Insecta</taxon>
        <taxon>Pterygota</taxon>
        <taxon>Neoptera</taxon>
        <taxon>Paraneoptera</taxon>
        <taxon>Thysanoptera</taxon>
        <taxon>Terebrantia</taxon>
        <taxon>Thripoidea</taxon>
        <taxon>Thripidae</taxon>
        <taxon>Frankliniella</taxon>
    </lineage>
</organism>
<feature type="compositionally biased region" description="Low complexity" evidence="2">
    <location>
        <begin position="791"/>
        <end position="802"/>
    </location>
</feature>
<feature type="compositionally biased region" description="Gly residues" evidence="2">
    <location>
        <begin position="475"/>
        <end position="487"/>
    </location>
</feature>
<keyword evidence="1" id="KW-0343">GTPase activation</keyword>
<protein>
    <submittedName>
        <fullName evidence="4">Rho GTPase-activating protein 6</fullName>
    </submittedName>
</protein>
<dbReference type="Pfam" id="PF00620">
    <property type="entry name" value="RhoGAP"/>
    <property type="match status" value="1"/>
</dbReference>
<dbReference type="SUPFAM" id="SSF48350">
    <property type="entry name" value="GTPase activation domain, GAP"/>
    <property type="match status" value="1"/>
</dbReference>
<proteinExistence type="predicted"/>
<reference evidence="4" key="2">
    <citation type="journal article" date="2023" name="BMC Genomics">
        <title>Pest status, molecular evolution, and epigenetic factors derived from the genome assembly of Frankliniella fusca, a thysanopteran phytovirus vector.</title>
        <authorList>
            <person name="Catto M.A."/>
            <person name="Labadie P.E."/>
            <person name="Jacobson A.L."/>
            <person name="Kennedy G.G."/>
            <person name="Srinivasan R."/>
            <person name="Hunt B.G."/>
        </authorList>
    </citation>
    <scope>NUCLEOTIDE SEQUENCE</scope>
    <source>
        <strain evidence="4">PL_HMW_Pooled</strain>
    </source>
</reference>
<dbReference type="PANTHER" id="PTHR12635:SF7">
    <property type="entry name" value="RHO GTPASE ACTIVATING PROTEIN 6-RELATED"/>
    <property type="match status" value="1"/>
</dbReference>
<dbReference type="InterPro" id="IPR037863">
    <property type="entry name" value="RHOGAP6/36"/>
</dbReference>
<feature type="region of interest" description="Disordered" evidence="2">
    <location>
        <begin position="472"/>
        <end position="504"/>
    </location>
</feature>
<feature type="compositionally biased region" description="Low complexity" evidence="2">
    <location>
        <begin position="1486"/>
        <end position="1534"/>
    </location>
</feature>
<feature type="compositionally biased region" description="Low complexity" evidence="2">
    <location>
        <begin position="1009"/>
        <end position="1026"/>
    </location>
</feature>
<evidence type="ECO:0000313" key="5">
    <source>
        <dbReference type="Proteomes" id="UP001219518"/>
    </source>
</evidence>
<feature type="compositionally biased region" description="Basic and acidic residues" evidence="2">
    <location>
        <begin position="1815"/>
        <end position="1830"/>
    </location>
</feature>
<feature type="compositionally biased region" description="Gly residues" evidence="2">
    <location>
        <begin position="970"/>
        <end position="990"/>
    </location>
</feature>
<feature type="region of interest" description="Disordered" evidence="2">
    <location>
        <begin position="722"/>
        <end position="840"/>
    </location>
</feature>
<dbReference type="PANTHER" id="PTHR12635">
    <property type="entry name" value="RHO-GTPASE-ACTIVATING PROTEIN 6 FAMILY MEMBER"/>
    <property type="match status" value="1"/>
</dbReference>
<feature type="compositionally biased region" description="Low complexity" evidence="2">
    <location>
        <begin position="1"/>
        <end position="14"/>
    </location>
</feature>
<feature type="compositionally biased region" description="Basic and acidic residues" evidence="2">
    <location>
        <begin position="126"/>
        <end position="138"/>
    </location>
</feature>
<name>A0AAE1HTE3_9NEOP</name>
<dbReference type="PROSITE" id="PS50238">
    <property type="entry name" value="RHOGAP"/>
    <property type="match status" value="1"/>
</dbReference>
<evidence type="ECO:0000256" key="1">
    <source>
        <dbReference type="ARBA" id="ARBA00022468"/>
    </source>
</evidence>
<feature type="compositionally biased region" description="Basic and acidic residues" evidence="2">
    <location>
        <begin position="600"/>
        <end position="609"/>
    </location>
</feature>
<feature type="region of interest" description="Disordered" evidence="2">
    <location>
        <begin position="688"/>
        <end position="708"/>
    </location>
</feature>
<dbReference type="Proteomes" id="UP001219518">
    <property type="component" value="Unassembled WGS sequence"/>
</dbReference>
<feature type="region of interest" description="Disordered" evidence="2">
    <location>
        <begin position="384"/>
        <end position="404"/>
    </location>
</feature>
<feature type="compositionally biased region" description="Low complexity" evidence="2">
    <location>
        <begin position="760"/>
        <end position="781"/>
    </location>
</feature>
<feature type="region of interest" description="Disordered" evidence="2">
    <location>
        <begin position="1770"/>
        <end position="1830"/>
    </location>
</feature>
<accession>A0AAE1HTE3</accession>